<accession>A0A8J2L2M0</accession>
<feature type="non-terminal residue" evidence="1">
    <location>
        <position position="1"/>
    </location>
</feature>
<proteinExistence type="predicted"/>
<name>A0A8J2L2M0_9HEXA</name>
<keyword evidence="2" id="KW-1185">Reference proteome</keyword>
<dbReference type="EMBL" id="CAJVCH010544191">
    <property type="protein sequence ID" value="CAG7827619.1"/>
    <property type="molecule type" value="Genomic_DNA"/>
</dbReference>
<dbReference type="AlphaFoldDB" id="A0A8J2L2M0"/>
<dbReference type="Proteomes" id="UP000708208">
    <property type="component" value="Unassembled WGS sequence"/>
</dbReference>
<reference evidence="1" key="1">
    <citation type="submission" date="2021-06" db="EMBL/GenBank/DDBJ databases">
        <authorList>
            <person name="Hodson N. C."/>
            <person name="Mongue J. A."/>
            <person name="Jaron S. K."/>
        </authorList>
    </citation>
    <scope>NUCLEOTIDE SEQUENCE</scope>
</reference>
<gene>
    <name evidence="1" type="ORF">AFUS01_LOCUS37595</name>
</gene>
<comment type="caution">
    <text evidence="1">The sequence shown here is derived from an EMBL/GenBank/DDBJ whole genome shotgun (WGS) entry which is preliminary data.</text>
</comment>
<protein>
    <submittedName>
        <fullName evidence="1">Uncharacterized protein</fullName>
    </submittedName>
</protein>
<evidence type="ECO:0000313" key="2">
    <source>
        <dbReference type="Proteomes" id="UP000708208"/>
    </source>
</evidence>
<sequence>MFPTFQARKSNRSSHIYEDRQIHFCLDHPLFSRTYQHELLQPQKSGRKTIRGC</sequence>
<organism evidence="1 2">
    <name type="scientific">Allacma fusca</name>
    <dbReference type="NCBI Taxonomy" id="39272"/>
    <lineage>
        <taxon>Eukaryota</taxon>
        <taxon>Metazoa</taxon>
        <taxon>Ecdysozoa</taxon>
        <taxon>Arthropoda</taxon>
        <taxon>Hexapoda</taxon>
        <taxon>Collembola</taxon>
        <taxon>Symphypleona</taxon>
        <taxon>Sminthuridae</taxon>
        <taxon>Allacma</taxon>
    </lineage>
</organism>
<evidence type="ECO:0000313" key="1">
    <source>
        <dbReference type="EMBL" id="CAG7827619.1"/>
    </source>
</evidence>